<keyword evidence="2" id="KW-1185">Reference proteome</keyword>
<sequence length="358" mass="40741">MTPDTSSSTTPIPFRIHRWFGKSAWITLAVFILGRLALEPLRALPMYDIRGMDAYGAVENFQLRKQDTPVKIGFFGTSQSVWGVISDEAARMWGVPEREVRNLSIEGGTPFGMWSLIRRNEELLSGLRVAIVEVNPFVLRQSLDADQRVRANLAQHATLYERIQVRPRSERMGHLVEWLLPVRSVRRSLYTATLNVIDPAPGNPIYPWPEKRVTPMADWKAENAMAHTEKGRKLIAPELAAKRVLGHWKLSALQDHAFRKSLEWFHAHGVKVIFHELPVHPEVYAAMHDDPDFRSGNAAFLRYVDSLKPAPVACILTPNPAMCRLAAEHMADRTHCNELGARIYSRYLAEKLKWDVVE</sequence>
<gene>
    <name evidence="1" type="ORF">DES53_104198</name>
</gene>
<dbReference type="AlphaFoldDB" id="A0A366HMJ6"/>
<organism evidence="1 2">
    <name type="scientific">Roseimicrobium gellanilyticum</name>
    <dbReference type="NCBI Taxonomy" id="748857"/>
    <lineage>
        <taxon>Bacteria</taxon>
        <taxon>Pseudomonadati</taxon>
        <taxon>Verrucomicrobiota</taxon>
        <taxon>Verrucomicrobiia</taxon>
        <taxon>Verrucomicrobiales</taxon>
        <taxon>Verrucomicrobiaceae</taxon>
        <taxon>Roseimicrobium</taxon>
    </lineage>
</organism>
<protein>
    <submittedName>
        <fullName evidence="1">Uncharacterized protein</fullName>
    </submittedName>
</protein>
<dbReference type="Proteomes" id="UP000253426">
    <property type="component" value="Unassembled WGS sequence"/>
</dbReference>
<name>A0A366HMJ6_9BACT</name>
<dbReference type="OrthoDB" id="179628at2"/>
<reference evidence="1 2" key="1">
    <citation type="submission" date="2018-06" db="EMBL/GenBank/DDBJ databases">
        <title>Genomic Encyclopedia of Type Strains, Phase IV (KMG-IV): sequencing the most valuable type-strain genomes for metagenomic binning, comparative biology and taxonomic classification.</title>
        <authorList>
            <person name="Goeker M."/>
        </authorList>
    </citation>
    <scope>NUCLEOTIDE SEQUENCE [LARGE SCALE GENOMIC DNA]</scope>
    <source>
        <strain evidence="1 2">DSM 25532</strain>
    </source>
</reference>
<proteinExistence type="predicted"/>
<dbReference type="RefSeq" id="WP_113958788.1">
    <property type="nucleotide sequence ID" value="NZ_QNRR01000004.1"/>
</dbReference>
<comment type="caution">
    <text evidence="1">The sequence shown here is derived from an EMBL/GenBank/DDBJ whole genome shotgun (WGS) entry which is preliminary data.</text>
</comment>
<accession>A0A366HMJ6</accession>
<evidence type="ECO:0000313" key="2">
    <source>
        <dbReference type="Proteomes" id="UP000253426"/>
    </source>
</evidence>
<evidence type="ECO:0000313" key="1">
    <source>
        <dbReference type="EMBL" id="RBP44378.1"/>
    </source>
</evidence>
<dbReference type="EMBL" id="QNRR01000004">
    <property type="protein sequence ID" value="RBP44378.1"/>
    <property type="molecule type" value="Genomic_DNA"/>
</dbReference>